<feature type="signal peptide" evidence="3">
    <location>
        <begin position="1"/>
        <end position="27"/>
    </location>
</feature>
<dbReference type="InterPro" id="IPR016140">
    <property type="entry name" value="Bifunc_inhib/LTP/seed_store"/>
</dbReference>
<accession>A0AAV1XWT2</accession>
<keyword evidence="3" id="KW-0732">Signal</keyword>
<dbReference type="Pfam" id="PF00234">
    <property type="entry name" value="Tryp_alpha_amyl"/>
    <property type="match status" value="1"/>
</dbReference>
<dbReference type="EMBL" id="CAXHTB010000019">
    <property type="protein sequence ID" value="CAL0326024.1"/>
    <property type="molecule type" value="Genomic_DNA"/>
</dbReference>
<sequence length="107" mass="11773">MTKKLSIVCGMVLVFMLLVELSFKVDAVNCDPEELRPCFRALTGDVTPSGACCRNLKEQQPCICKYRLDPKLGMLANSTRARIVAASCAVLYPVNCKIMNNGIMEKA</sequence>
<evidence type="ECO:0000256" key="2">
    <source>
        <dbReference type="ARBA" id="ARBA00023121"/>
    </source>
</evidence>
<reference evidence="5 6" key="1">
    <citation type="submission" date="2024-03" db="EMBL/GenBank/DDBJ databases">
        <authorList>
            <person name="Martinez-Hernandez J."/>
        </authorList>
    </citation>
    <scope>NUCLEOTIDE SEQUENCE [LARGE SCALE GENOMIC DNA]</scope>
</reference>
<dbReference type="AlphaFoldDB" id="A0AAV1XWT2"/>
<gene>
    <name evidence="5" type="ORF">LLUT_LOCUS27084</name>
</gene>
<dbReference type="PANTHER" id="PTHR33214">
    <property type="entry name" value="BIFUNCTIONAL INHIBITOR/LIPID-TRANSFER PROTEIN/SEED STORAGE 2S ALBUMIN SUPERFAMILY PROTEIN"/>
    <property type="match status" value="1"/>
</dbReference>
<dbReference type="SUPFAM" id="SSF47699">
    <property type="entry name" value="Bifunctional inhibitor/lipid-transfer protein/seed storage 2S albumin"/>
    <property type="match status" value="1"/>
</dbReference>
<dbReference type="Proteomes" id="UP001497480">
    <property type="component" value="Unassembled WGS sequence"/>
</dbReference>
<evidence type="ECO:0000313" key="6">
    <source>
        <dbReference type="Proteomes" id="UP001497480"/>
    </source>
</evidence>
<dbReference type="PANTHER" id="PTHR33214:SF69">
    <property type="entry name" value="BIFUNCTIONAL INHIBITOR_LIPID-TRANSFER PROTEIN_SEED STORAGE 2S ALBUMIN SUPERFAMILY PROTEIN"/>
    <property type="match status" value="1"/>
</dbReference>
<organism evidence="5 6">
    <name type="scientific">Lupinus luteus</name>
    <name type="common">European yellow lupine</name>
    <dbReference type="NCBI Taxonomy" id="3873"/>
    <lineage>
        <taxon>Eukaryota</taxon>
        <taxon>Viridiplantae</taxon>
        <taxon>Streptophyta</taxon>
        <taxon>Embryophyta</taxon>
        <taxon>Tracheophyta</taxon>
        <taxon>Spermatophyta</taxon>
        <taxon>Magnoliopsida</taxon>
        <taxon>eudicotyledons</taxon>
        <taxon>Gunneridae</taxon>
        <taxon>Pentapetalae</taxon>
        <taxon>rosids</taxon>
        <taxon>fabids</taxon>
        <taxon>Fabales</taxon>
        <taxon>Fabaceae</taxon>
        <taxon>Papilionoideae</taxon>
        <taxon>50 kb inversion clade</taxon>
        <taxon>genistoids sensu lato</taxon>
        <taxon>core genistoids</taxon>
        <taxon>Genisteae</taxon>
        <taxon>Lupinus</taxon>
    </lineage>
</organism>
<evidence type="ECO:0000313" key="5">
    <source>
        <dbReference type="EMBL" id="CAL0326024.1"/>
    </source>
</evidence>
<protein>
    <recommendedName>
        <fullName evidence="4">Bifunctional inhibitor/plant lipid transfer protein/seed storage helical domain-containing protein</fullName>
    </recommendedName>
</protein>
<dbReference type="InterPro" id="IPR036312">
    <property type="entry name" value="Bifun_inhib/LTP/seed_sf"/>
</dbReference>
<name>A0AAV1XWT2_LUPLU</name>
<dbReference type="InterPro" id="IPR033872">
    <property type="entry name" value="nsLTP2"/>
</dbReference>
<evidence type="ECO:0000256" key="1">
    <source>
        <dbReference type="ARBA" id="ARBA00022448"/>
    </source>
</evidence>
<comment type="caution">
    <text evidence="5">The sequence shown here is derived from an EMBL/GenBank/DDBJ whole genome shotgun (WGS) entry which is preliminary data.</text>
</comment>
<feature type="chain" id="PRO_5043595283" description="Bifunctional inhibitor/plant lipid transfer protein/seed storage helical domain-containing protein" evidence="3">
    <location>
        <begin position="28"/>
        <end position="107"/>
    </location>
</feature>
<dbReference type="Gene3D" id="1.10.110.10">
    <property type="entry name" value="Plant lipid-transfer and hydrophobic proteins"/>
    <property type="match status" value="1"/>
</dbReference>
<evidence type="ECO:0000259" key="4">
    <source>
        <dbReference type="Pfam" id="PF00234"/>
    </source>
</evidence>
<keyword evidence="1" id="KW-0813">Transport</keyword>
<proteinExistence type="predicted"/>
<keyword evidence="2" id="KW-0446">Lipid-binding</keyword>
<dbReference type="GO" id="GO:0008289">
    <property type="term" value="F:lipid binding"/>
    <property type="evidence" value="ECO:0007669"/>
    <property type="project" value="UniProtKB-KW"/>
</dbReference>
<evidence type="ECO:0000256" key="3">
    <source>
        <dbReference type="SAM" id="SignalP"/>
    </source>
</evidence>
<keyword evidence="6" id="KW-1185">Reference proteome</keyword>
<dbReference type="GO" id="GO:0006869">
    <property type="term" value="P:lipid transport"/>
    <property type="evidence" value="ECO:0007669"/>
    <property type="project" value="InterPro"/>
</dbReference>
<feature type="domain" description="Bifunctional inhibitor/plant lipid transfer protein/seed storage helical" evidence="4">
    <location>
        <begin position="32"/>
        <end position="96"/>
    </location>
</feature>